<dbReference type="Gene3D" id="2.30.22.10">
    <property type="entry name" value="Head domain of nucleotide exchange factor GrpE"/>
    <property type="match status" value="1"/>
</dbReference>
<dbReference type="SUPFAM" id="SSF58014">
    <property type="entry name" value="Coiled-coil domain of nucleotide exchange factor GrpE"/>
    <property type="match status" value="1"/>
</dbReference>
<dbReference type="CDD" id="cd00446">
    <property type="entry name" value="GrpE"/>
    <property type="match status" value="1"/>
</dbReference>
<sequence length="196" mass="22085">MQSNDSEILKENTVPEGEGTAERECCNEQPGNEQPGNEQPEEKSEDTLKKELEEISSKLAQAEDKYLRLMAEYDNFRKRSQKEKADIYPEAIARAVEAFLPVIDNFERALGAGTSDEKYKSGVDMIYHQLLDALTKLEVKAIDRVGEVFDPNLENAVSRIQDDSLGENVVAEVYQKGYIRGDRVIRHAMVVVANCN</sequence>
<dbReference type="GO" id="GO:0006457">
    <property type="term" value="P:protein folding"/>
    <property type="evidence" value="ECO:0007669"/>
    <property type="project" value="InterPro"/>
</dbReference>
<comment type="similarity">
    <text evidence="1 3 4">Belongs to the GrpE family.</text>
</comment>
<dbReference type="PANTHER" id="PTHR21237:SF23">
    <property type="entry name" value="GRPE PROTEIN HOMOLOG, MITOCHONDRIAL"/>
    <property type="match status" value="1"/>
</dbReference>
<reference evidence="6" key="2">
    <citation type="journal article" date="2021" name="PeerJ">
        <title>Extensive microbial diversity within the chicken gut microbiome revealed by metagenomics and culture.</title>
        <authorList>
            <person name="Gilroy R."/>
            <person name="Ravi A."/>
            <person name="Getino M."/>
            <person name="Pursley I."/>
            <person name="Horton D.L."/>
            <person name="Alikhan N.F."/>
            <person name="Baker D."/>
            <person name="Gharbi K."/>
            <person name="Hall N."/>
            <person name="Watson M."/>
            <person name="Adriaenssens E.M."/>
            <person name="Foster-Nyarko E."/>
            <person name="Jarju S."/>
            <person name="Secka A."/>
            <person name="Antonio M."/>
            <person name="Oren A."/>
            <person name="Chaudhuri R.R."/>
            <person name="La Ragione R."/>
            <person name="Hildebrand F."/>
            <person name="Pallen M.J."/>
        </authorList>
    </citation>
    <scope>NUCLEOTIDE SEQUENCE</scope>
    <source>
        <strain evidence="6">1370</strain>
    </source>
</reference>
<dbReference type="SUPFAM" id="SSF51064">
    <property type="entry name" value="Head domain of nucleotide exchange factor GrpE"/>
    <property type="match status" value="1"/>
</dbReference>
<proteinExistence type="inferred from homology"/>
<comment type="function">
    <text evidence="3">Participates actively in the response to hyperosmotic and heat shock by preventing the aggregation of stress-denatured proteins, in association with DnaK and GrpE. It is the nucleotide exchange factor for DnaK and may function as a thermosensor. Unfolded proteins bind initially to DnaJ; upon interaction with the DnaJ-bound protein, DnaK hydrolyzes its bound ATP, resulting in the formation of a stable complex. GrpE releases ADP from DnaK; ATP binding to DnaK triggers the release of the substrate protein, thus completing the reaction cycle. Several rounds of ATP-dependent interactions between DnaJ, DnaK and GrpE are required for fully efficient folding.</text>
</comment>
<protein>
    <recommendedName>
        <fullName evidence="3">Protein GrpE</fullName>
    </recommendedName>
    <alternativeName>
        <fullName evidence="3">HSP-70 cofactor</fullName>
    </alternativeName>
</protein>
<dbReference type="InterPro" id="IPR000740">
    <property type="entry name" value="GrpE"/>
</dbReference>
<comment type="caution">
    <text evidence="6">The sequence shown here is derived from an EMBL/GenBank/DDBJ whole genome shotgun (WGS) entry which is preliminary data.</text>
</comment>
<keyword evidence="3" id="KW-0346">Stress response</keyword>
<keyword evidence="3" id="KW-0963">Cytoplasm</keyword>
<evidence type="ECO:0000313" key="7">
    <source>
        <dbReference type="Proteomes" id="UP000823960"/>
    </source>
</evidence>
<evidence type="ECO:0000256" key="2">
    <source>
        <dbReference type="ARBA" id="ARBA00023186"/>
    </source>
</evidence>
<dbReference type="InterPro" id="IPR013805">
    <property type="entry name" value="GrpE_CC"/>
</dbReference>
<evidence type="ECO:0000256" key="1">
    <source>
        <dbReference type="ARBA" id="ARBA00009054"/>
    </source>
</evidence>
<dbReference type="GO" id="GO:0005737">
    <property type="term" value="C:cytoplasm"/>
    <property type="evidence" value="ECO:0007669"/>
    <property type="project" value="UniProtKB-SubCell"/>
</dbReference>
<evidence type="ECO:0000256" key="4">
    <source>
        <dbReference type="RuleBase" id="RU004478"/>
    </source>
</evidence>
<reference evidence="6" key="1">
    <citation type="submission" date="2020-10" db="EMBL/GenBank/DDBJ databases">
        <authorList>
            <person name="Gilroy R."/>
        </authorList>
    </citation>
    <scope>NUCLEOTIDE SEQUENCE</scope>
    <source>
        <strain evidence="6">1370</strain>
    </source>
</reference>
<dbReference type="HAMAP" id="MF_01151">
    <property type="entry name" value="GrpE"/>
    <property type="match status" value="1"/>
</dbReference>
<comment type="subunit">
    <text evidence="3">Homodimer.</text>
</comment>
<dbReference type="GO" id="GO:0000774">
    <property type="term" value="F:adenyl-nucleotide exchange factor activity"/>
    <property type="evidence" value="ECO:0007669"/>
    <property type="project" value="InterPro"/>
</dbReference>
<evidence type="ECO:0000313" key="6">
    <source>
        <dbReference type="EMBL" id="HIV11063.1"/>
    </source>
</evidence>
<evidence type="ECO:0000256" key="5">
    <source>
        <dbReference type="SAM" id="MobiDB-lite"/>
    </source>
</evidence>
<comment type="subcellular location">
    <subcellularLocation>
        <location evidence="3">Cytoplasm</location>
    </subcellularLocation>
</comment>
<dbReference type="GO" id="GO:0051087">
    <property type="term" value="F:protein-folding chaperone binding"/>
    <property type="evidence" value="ECO:0007669"/>
    <property type="project" value="InterPro"/>
</dbReference>
<dbReference type="PRINTS" id="PR00773">
    <property type="entry name" value="GRPEPROTEIN"/>
</dbReference>
<gene>
    <name evidence="3 6" type="primary">grpE</name>
    <name evidence="6" type="ORF">IAD28_05175</name>
</gene>
<dbReference type="GO" id="GO:0042803">
    <property type="term" value="F:protein homodimerization activity"/>
    <property type="evidence" value="ECO:0007669"/>
    <property type="project" value="InterPro"/>
</dbReference>
<dbReference type="PANTHER" id="PTHR21237">
    <property type="entry name" value="GRPE PROTEIN"/>
    <property type="match status" value="1"/>
</dbReference>
<name>A0A9D1NR75_9FIRM</name>
<dbReference type="AlphaFoldDB" id="A0A9D1NR75"/>
<accession>A0A9D1NR75</accession>
<keyword evidence="2 3" id="KW-0143">Chaperone</keyword>
<dbReference type="Gene3D" id="3.90.20.20">
    <property type="match status" value="1"/>
</dbReference>
<dbReference type="Proteomes" id="UP000823960">
    <property type="component" value="Unassembled WGS sequence"/>
</dbReference>
<dbReference type="NCBIfam" id="NF010738">
    <property type="entry name" value="PRK14140.1"/>
    <property type="match status" value="1"/>
</dbReference>
<dbReference type="GO" id="GO:0051082">
    <property type="term" value="F:unfolded protein binding"/>
    <property type="evidence" value="ECO:0007669"/>
    <property type="project" value="TreeGrafter"/>
</dbReference>
<feature type="compositionally biased region" description="Basic and acidic residues" evidence="5">
    <location>
        <begin position="40"/>
        <end position="49"/>
    </location>
</feature>
<dbReference type="Pfam" id="PF01025">
    <property type="entry name" value="GrpE"/>
    <property type="match status" value="1"/>
</dbReference>
<dbReference type="InterPro" id="IPR009012">
    <property type="entry name" value="GrpE_head"/>
</dbReference>
<dbReference type="EMBL" id="DVOL01000071">
    <property type="protein sequence ID" value="HIV11063.1"/>
    <property type="molecule type" value="Genomic_DNA"/>
</dbReference>
<organism evidence="6 7">
    <name type="scientific">Candidatus Faeciplasma avium</name>
    <dbReference type="NCBI Taxonomy" id="2840798"/>
    <lineage>
        <taxon>Bacteria</taxon>
        <taxon>Bacillati</taxon>
        <taxon>Bacillota</taxon>
        <taxon>Clostridia</taxon>
        <taxon>Eubacteriales</taxon>
        <taxon>Oscillospiraceae</taxon>
        <taxon>Oscillospiraceae incertae sedis</taxon>
        <taxon>Candidatus Faeciplasma</taxon>
    </lineage>
</organism>
<evidence type="ECO:0000256" key="3">
    <source>
        <dbReference type="HAMAP-Rule" id="MF_01151"/>
    </source>
</evidence>
<feature type="region of interest" description="Disordered" evidence="5">
    <location>
        <begin position="1"/>
        <end position="49"/>
    </location>
</feature>